<dbReference type="InterPro" id="IPR005546">
    <property type="entry name" value="Autotransporte_beta"/>
</dbReference>
<dbReference type="RefSeq" id="WP_188517991.1">
    <property type="nucleotide sequence ID" value="NZ_BMES01000002.1"/>
</dbReference>
<gene>
    <name evidence="3" type="ORF">GCM10007036_23790</name>
</gene>
<feature type="chain" id="PRO_5037781109" description="Autotransporter domain-containing protein" evidence="1">
    <location>
        <begin position="29"/>
        <end position="500"/>
    </location>
</feature>
<evidence type="ECO:0000313" key="4">
    <source>
        <dbReference type="Proteomes" id="UP000603912"/>
    </source>
</evidence>
<dbReference type="EMBL" id="BMES01000002">
    <property type="protein sequence ID" value="GGH20306.1"/>
    <property type="molecule type" value="Genomic_DNA"/>
</dbReference>
<name>A0A917I7G0_9HYPH</name>
<dbReference type="InterPro" id="IPR036709">
    <property type="entry name" value="Autotransporte_beta_dom_sf"/>
</dbReference>
<keyword evidence="1" id="KW-0732">Signal</keyword>
<organism evidence="3 4">
    <name type="scientific">Alsobacter metallidurans</name>
    <dbReference type="NCBI Taxonomy" id="340221"/>
    <lineage>
        <taxon>Bacteria</taxon>
        <taxon>Pseudomonadati</taxon>
        <taxon>Pseudomonadota</taxon>
        <taxon>Alphaproteobacteria</taxon>
        <taxon>Hyphomicrobiales</taxon>
        <taxon>Alsobacteraceae</taxon>
        <taxon>Alsobacter</taxon>
    </lineage>
</organism>
<feature type="domain" description="Autotransporter" evidence="2">
    <location>
        <begin position="171"/>
        <end position="500"/>
    </location>
</feature>
<dbReference type="SUPFAM" id="SSF103515">
    <property type="entry name" value="Autotransporter"/>
    <property type="match status" value="1"/>
</dbReference>
<sequence>MSNHLFRAVSYVALVAGGILAGTSGSFAQSVYCPASTSQLPVLPGNVSPGGVGTSINYTSGTCTNDQTGVGAFSGAALASQALSDLTQSVTTQENAVVSETIRERRRTEVETCPSGLVRIDGACIRRQPAAAAPVARVAAPRAKAKPVAGRRVPAPRPSVVVETTPAPVLLSAPRYGAWAQAYGNYERRTGTGASSITYNDVNGGTGLVTTSLYITAKSESRTGGLLAGVDMTTRGLYNADDGFIGGVLAGYSDSHTVVRTQILSGDLNTVPNGFSRFKATLKGPTVGLYGTYFNGGFSADASAKVAFYDLGISFNDALAFSGSNALGNGNGANNWLYTAIFPYAGSGSANVVQTSLVGNVNYRFPMSATWWIEPTAGIQWVHQGYNGGASALGLADGDLVRIQGGARVGTEFLLGSAPATLALTGLIYSNVALSGGFIQNGIAGPGAQVLNDEGLVRGQGSLKLTVAHGGGWSSYAETDVYGGERLFGLAGKLGVRYQW</sequence>
<accession>A0A917I7G0</accession>
<reference evidence="3" key="2">
    <citation type="submission" date="2020-09" db="EMBL/GenBank/DDBJ databases">
        <authorList>
            <person name="Sun Q."/>
            <person name="Zhou Y."/>
        </authorList>
    </citation>
    <scope>NUCLEOTIDE SEQUENCE</scope>
    <source>
        <strain evidence="3">CGMCC 1.12214</strain>
    </source>
</reference>
<dbReference type="Gene3D" id="2.40.128.130">
    <property type="entry name" value="Autotransporter beta-domain"/>
    <property type="match status" value="1"/>
</dbReference>
<evidence type="ECO:0000259" key="2">
    <source>
        <dbReference type="PROSITE" id="PS51208"/>
    </source>
</evidence>
<dbReference type="AlphaFoldDB" id="A0A917I7G0"/>
<dbReference type="Pfam" id="PF03797">
    <property type="entry name" value="Autotransporter"/>
    <property type="match status" value="1"/>
</dbReference>
<keyword evidence="4" id="KW-1185">Reference proteome</keyword>
<comment type="caution">
    <text evidence="3">The sequence shown here is derived from an EMBL/GenBank/DDBJ whole genome shotgun (WGS) entry which is preliminary data.</text>
</comment>
<protein>
    <recommendedName>
        <fullName evidence="2">Autotransporter domain-containing protein</fullName>
    </recommendedName>
</protein>
<reference evidence="3" key="1">
    <citation type="journal article" date="2014" name="Int. J. Syst. Evol. Microbiol.">
        <title>Complete genome sequence of Corynebacterium casei LMG S-19264T (=DSM 44701T), isolated from a smear-ripened cheese.</title>
        <authorList>
            <consortium name="US DOE Joint Genome Institute (JGI-PGF)"/>
            <person name="Walter F."/>
            <person name="Albersmeier A."/>
            <person name="Kalinowski J."/>
            <person name="Ruckert C."/>
        </authorList>
    </citation>
    <scope>NUCLEOTIDE SEQUENCE</scope>
    <source>
        <strain evidence="3">CGMCC 1.12214</strain>
    </source>
</reference>
<feature type="signal peptide" evidence="1">
    <location>
        <begin position="1"/>
        <end position="28"/>
    </location>
</feature>
<proteinExistence type="predicted"/>
<dbReference type="PROSITE" id="PS51208">
    <property type="entry name" value="AUTOTRANSPORTER"/>
    <property type="match status" value="1"/>
</dbReference>
<evidence type="ECO:0000256" key="1">
    <source>
        <dbReference type="SAM" id="SignalP"/>
    </source>
</evidence>
<evidence type="ECO:0000313" key="3">
    <source>
        <dbReference type="EMBL" id="GGH20306.1"/>
    </source>
</evidence>
<dbReference type="Proteomes" id="UP000603912">
    <property type="component" value="Unassembled WGS sequence"/>
</dbReference>